<accession>A0A380KFS2</accession>
<sequence>MSAFASHLRQLRKDRGAKKEDIATYLGITPSYYNKFEAGARTPSLEVLVKLKTYFNCSLDELVASEEESTLVDRQLVVSYRDLCDMGFNERLAHGLIKEVYDSYQAEAIPKASLDKKVKFVYKKDVVALCNKLKEQLEEK</sequence>
<protein>
    <submittedName>
        <fullName evidence="3">HTH-type transcriptional regulator dicA</fullName>
    </submittedName>
</protein>
<dbReference type="OrthoDB" id="2222263at2"/>
<evidence type="ECO:0000256" key="1">
    <source>
        <dbReference type="ARBA" id="ARBA00023125"/>
    </source>
</evidence>
<proteinExistence type="predicted"/>
<keyword evidence="4" id="KW-1185">Reference proteome</keyword>
<evidence type="ECO:0000313" key="3">
    <source>
        <dbReference type="EMBL" id="SUN63728.1"/>
    </source>
</evidence>
<dbReference type="PANTHER" id="PTHR46558:SF11">
    <property type="entry name" value="HTH-TYPE TRANSCRIPTIONAL REGULATOR XRE"/>
    <property type="match status" value="1"/>
</dbReference>
<evidence type="ECO:0000259" key="2">
    <source>
        <dbReference type="PROSITE" id="PS50943"/>
    </source>
</evidence>
<keyword evidence="1" id="KW-0238">DNA-binding</keyword>
<dbReference type="Gene3D" id="1.10.260.40">
    <property type="entry name" value="lambda repressor-like DNA-binding domains"/>
    <property type="match status" value="1"/>
</dbReference>
<dbReference type="PANTHER" id="PTHR46558">
    <property type="entry name" value="TRACRIPTIONAL REGULATORY PROTEIN-RELATED-RELATED"/>
    <property type="match status" value="1"/>
</dbReference>
<evidence type="ECO:0000313" key="4">
    <source>
        <dbReference type="Proteomes" id="UP000254924"/>
    </source>
</evidence>
<dbReference type="Proteomes" id="UP000254924">
    <property type="component" value="Unassembled WGS sequence"/>
</dbReference>
<dbReference type="PROSITE" id="PS50943">
    <property type="entry name" value="HTH_CROC1"/>
    <property type="match status" value="1"/>
</dbReference>
<dbReference type="InterPro" id="IPR010982">
    <property type="entry name" value="Lambda_DNA-bd_dom_sf"/>
</dbReference>
<name>A0A380KFS2_9STRE</name>
<gene>
    <name evidence="3" type="ORF">NCTC12224_02603</name>
</gene>
<dbReference type="EMBL" id="UHFN01000007">
    <property type="protein sequence ID" value="SUN63728.1"/>
    <property type="molecule type" value="Genomic_DNA"/>
</dbReference>
<dbReference type="GO" id="GO:0003677">
    <property type="term" value="F:DNA binding"/>
    <property type="evidence" value="ECO:0007669"/>
    <property type="project" value="UniProtKB-KW"/>
</dbReference>
<feature type="domain" description="HTH cro/C1-type" evidence="2">
    <location>
        <begin position="8"/>
        <end position="62"/>
    </location>
</feature>
<dbReference type="SUPFAM" id="SSF47413">
    <property type="entry name" value="lambda repressor-like DNA-binding domains"/>
    <property type="match status" value="1"/>
</dbReference>
<reference evidence="3 4" key="1">
    <citation type="submission" date="2018-06" db="EMBL/GenBank/DDBJ databases">
        <authorList>
            <consortium name="Pathogen Informatics"/>
            <person name="Doyle S."/>
        </authorList>
    </citation>
    <scope>NUCLEOTIDE SEQUENCE [LARGE SCALE GENOMIC DNA]</scope>
    <source>
        <strain evidence="3 4">NCTC12224</strain>
    </source>
</reference>
<organism evidence="3 4">
    <name type="scientific">Streptococcus hyointestinalis</name>
    <dbReference type="NCBI Taxonomy" id="1337"/>
    <lineage>
        <taxon>Bacteria</taxon>
        <taxon>Bacillati</taxon>
        <taxon>Bacillota</taxon>
        <taxon>Bacilli</taxon>
        <taxon>Lactobacillales</taxon>
        <taxon>Streptococcaceae</taxon>
        <taxon>Streptococcus</taxon>
    </lineage>
</organism>
<dbReference type="AlphaFoldDB" id="A0A380KFS2"/>
<dbReference type="SMART" id="SM00530">
    <property type="entry name" value="HTH_XRE"/>
    <property type="match status" value="1"/>
</dbReference>
<dbReference type="Pfam" id="PF01381">
    <property type="entry name" value="HTH_3"/>
    <property type="match status" value="1"/>
</dbReference>
<dbReference type="CDD" id="cd00093">
    <property type="entry name" value="HTH_XRE"/>
    <property type="match status" value="1"/>
</dbReference>
<dbReference type="InterPro" id="IPR001387">
    <property type="entry name" value="Cro/C1-type_HTH"/>
</dbReference>